<evidence type="ECO:0000313" key="1">
    <source>
        <dbReference type="EMBL" id="ACK50924.1"/>
    </source>
</evidence>
<name>B8EPS0_METSB</name>
<gene>
    <name evidence="1" type="ordered locus">Msil_1981</name>
</gene>
<evidence type="ECO:0008006" key="3">
    <source>
        <dbReference type="Google" id="ProtNLM"/>
    </source>
</evidence>
<sequence>MTSLDVTRDGLEAARSALAGKGAVQMVNLLRYRAIADYGAGGEYSPCSGQEAYFQRYLPAFAKVASAVVPGETFSVWWVGGVLATLVPPTGETWHAIALVEYPSFEVLRRIIDSPEYKSDAAPHRRAALEDWRFIAAQKMNLPG</sequence>
<dbReference type="Gene3D" id="3.30.70.100">
    <property type="match status" value="1"/>
</dbReference>
<accession>B8EPS0</accession>
<dbReference type="SUPFAM" id="SSF54909">
    <property type="entry name" value="Dimeric alpha+beta barrel"/>
    <property type="match status" value="1"/>
</dbReference>
<dbReference type="PANTHER" id="PTHR40257:SF1">
    <property type="entry name" value="DUF1330 DOMAIN-CONTAINING PROTEIN"/>
    <property type="match status" value="1"/>
</dbReference>
<protein>
    <recommendedName>
        <fullName evidence="3">DUF1330 domain-containing protein</fullName>
    </recommendedName>
</protein>
<reference evidence="1 2" key="1">
    <citation type="journal article" date="2010" name="J. Bacteriol.">
        <title>Complete genome sequence of the aerobic facultative methanotroph Methylocella silvestris BL2.</title>
        <authorList>
            <person name="Chen Y."/>
            <person name="Crombie A."/>
            <person name="Rahman M.T."/>
            <person name="Dedysh S.N."/>
            <person name="Liesack W."/>
            <person name="Stott M.B."/>
            <person name="Alam M."/>
            <person name="Theisen A.R."/>
            <person name="Murrell J.C."/>
            <person name="Dunfield P.F."/>
        </authorList>
    </citation>
    <scope>NUCLEOTIDE SEQUENCE [LARGE SCALE GENOMIC DNA]</scope>
    <source>
        <strain evidence="2">DSM 15510 / CIP 108128 / LMG 27833 / NCIMB 13906 / BL2</strain>
    </source>
</reference>
<proteinExistence type="predicted"/>
<dbReference type="STRING" id="395965.Msil_1981"/>
<keyword evidence="2" id="KW-1185">Reference proteome</keyword>
<dbReference type="eggNOG" id="COG5470">
    <property type="taxonomic scope" value="Bacteria"/>
</dbReference>
<dbReference type="EMBL" id="CP001280">
    <property type="protein sequence ID" value="ACK50924.1"/>
    <property type="molecule type" value="Genomic_DNA"/>
</dbReference>
<organism evidence="1 2">
    <name type="scientific">Methylocella silvestris (strain DSM 15510 / CIP 108128 / LMG 27833 / NCIMB 13906 / BL2)</name>
    <dbReference type="NCBI Taxonomy" id="395965"/>
    <lineage>
        <taxon>Bacteria</taxon>
        <taxon>Pseudomonadati</taxon>
        <taxon>Pseudomonadota</taxon>
        <taxon>Alphaproteobacteria</taxon>
        <taxon>Hyphomicrobiales</taxon>
        <taxon>Beijerinckiaceae</taxon>
        <taxon>Methylocella</taxon>
    </lineage>
</organism>
<dbReference type="HOGENOM" id="CLU_131535_2_0_5"/>
<dbReference type="Proteomes" id="UP000002257">
    <property type="component" value="Chromosome"/>
</dbReference>
<dbReference type="InterPro" id="IPR011008">
    <property type="entry name" value="Dimeric_a/b-barrel"/>
</dbReference>
<evidence type="ECO:0000313" key="2">
    <source>
        <dbReference type="Proteomes" id="UP000002257"/>
    </source>
</evidence>
<dbReference type="PANTHER" id="PTHR40257">
    <property type="match status" value="1"/>
</dbReference>
<dbReference type="AlphaFoldDB" id="B8EPS0"/>
<dbReference type="OrthoDB" id="8909581at2"/>
<dbReference type="KEGG" id="msl:Msil_1981"/>
<dbReference type="RefSeq" id="WP_012590994.1">
    <property type="nucleotide sequence ID" value="NC_011666.1"/>
</dbReference>